<organism evidence="5 6">
    <name type="scientific">Coleophoma cylindrospora</name>
    <dbReference type="NCBI Taxonomy" id="1849047"/>
    <lineage>
        <taxon>Eukaryota</taxon>
        <taxon>Fungi</taxon>
        <taxon>Dikarya</taxon>
        <taxon>Ascomycota</taxon>
        <taxon>Pezizomycotina</taxon>
        <taxon>Leotiomycetes</taxon>
        <taxon>Helotiales</taxon>
        <taxon>Dermateaceae</taxon>
        <taxon>Coleophoma</taxon>
    </lineage>
</organism>
<evidence type="ECO:0000313" key="6">
    <source>
        <dbReference type="Proteomes" id="UP000256645"/>
    </source>
</evidence>
<accession>A0A3D8Q591</accession>
<dbReference type="AlphaFoldDB" id="A0A3D8Q591"/>
<evidence type="ECO:0000313" key="5">
    <source>
        <dbReference type="EMBL" id="RDW56999.1"/>
    </source>
</evidence>
<sequence length="411" mass="42410">MPFIMNAFVALASLGTVLAHNNHGHVRHHFFRRNDTKYTTVTAKSLVTTTGMIPTTINTAIGSTGVKTLIPGHLTMTFQEVPAYVYIETETMGSTVITSNFVTRMPVASHDSSSKPSTPTATSSKGTSKSSSSSSKPSNSSNLASSSSSSIKSLSSTSSKSLTSSTHSPSTPASLQTASTTSKATTQEMSSTVTTSGASASPTCCFQNNNQVVLDPYCDGQPDGFVCGSFHTCWHGGCYWFNHDDMCGSLTNSCNTDAGFHCVYAKCQSVLNDPNNCGTAYSVCGGDPSVTYGCSNGVCVNLSGDSNNCGTVGHACPTGTGCQAGKCIDTTSDDNNCSVVGYACPAGTLCKNSLCVSNGFCGTSGKPCPSGTGCKDGVCIDTTSDDSNCSQVGYACPSGTFCKDSWCQPKP</sequence>
<reference evidence="5 6" key="1">
    <citation type="journal article" date="2018" name="IMA Fungus">
        <title>IMA Genome-F 9: Draft genome sequence of Annulohypoxylon stygium, Aspergillus mulundensis, Berkeleyomyces basicola (syn. Thielaviopsis basicola), Ceratocystis smalleyi, two Cercospora beticola strains, Coleophoma cylindrospora, Fusarium fracticaudum, Phialophora cf. hyalina, and Morchella septimelata.</title>
        <authorList>
            <person name="Wingfield B.D."/>
            <person name="Bills G.F."/>
            <person name="Dong Y."/>
            <person name="Huang W."/>
            <person name="Nel W.J."/>
            <person name="Swalarsk-Parry B.S."/>
            <person name="Vaghefi N."/>
            <person name="Wilken P.M."/>
            <person name="An Z."/>
            <person name="de Beer Z.W."/>
            <person name="De Vos L."/>
            <person name="Chen L."/>
            <person name="Duong T.A."/>
            <person name="Gao Y."/>
            <person name="Hammerbacher A."/>
            <person name="Kikkert J.R."/>
            <person name="Li Y."/>
            <person name="Li H."/>
            <person name="Li K."/>
            <person name="Li Q."/>
            <person name="Liu X."/>
            <person name="Ma X."/>
            <person name="Naidoo K."/>
            <person name="Pethybridge S.J."/>
            <person name="Sun J."/>
            <person name="Steenkamp E.T."/>
            <person name="van der Nest M.A."/>
            <person name="van Wyk S."/>
            <person name="Wingfield M.J."/>
            <person name="Xiong C."/>
            <person name="Yue Q."/>
            <person name="Zhang X."/>
        </authorList>
    </citation>
    <scope>NUCLEOTIDE SEQUENCE [LARGE SCALE GENOMIC DNA]</scope>
    <source>
        <strain evidence="5 6">BP6252</strain>
    </source>
</reference>
<dbReference type="PANTHER" id="PTHR33227">
    <property type="entry name" value="STIGMA-SPECIFIC STIG1-LIKE PROTEIN 3"/>
    <property type="match status" value="1"/>
</dbReference>
<evidence type="ECO:0000256" key="2">
    <source>
        <dbReference type="ARBA" id="ARBA00022729"/>
    </source>
</evidence>
<evidence type="ECO:0000256" key="1">
    <source>
        <dbReference type="ARBA" id="ARBA00006010"/>
    </source>
</evidence>
<dbReference type="OrthoDB" id="4850568at2759"/>
<evidence type="ECO:0000256" key="3">
    <source>
        <dbReference type="SAM" id="MobiDB-lite"/>
    </source>
</evidence>
<name>A0A3D8Q591_9HELO</name>
<feature type="compositionally biased region" description="Low complexity" evidence="3">
    <location>
        <begin position="114"/>
        <end position="200"/>
    </location>
</feature>
<feature type="signal peptide" evidence="4">
    <location>
        <begin position="1"/>
        <end position="19"/>
    </location>
</feature>
<feature type="region of interest" description="Disordered" evidence="3">
    <location>
        <begin position="107"/>
        <end position="200"/>
    </location>
</feature>
<keyword evidence="2 4" id="KW-0732">Signal</keyword>
<proteinExistence type="inferred from homology"/>
<dbReference type="InterPro" id="IPR006969">
    <property type="entry name" value="Stig-like"/>
</dbReference>
<comment type="similarity">
    <text evidence="1">Belongs to the STIG1 family.</text>
</comment>
<comment type="caution">
    <text evidence="5">The sequence shown here is derived from an EMBL/GenBank/DDBJ whole genome shotgun (WGS) entry which is preliminary data.</text>
</comment>
<dbReference type="PANTHER" id="PTHR33227:SF48">
    <property type="entry name" value="STIGMA-SPECIFIC STIG1-LIKE PROTEIN 4"/>
    <property type="match status" value="1"/>
</dbReference>
<keyword evidence="6" id="KW-1185">Reference proteome</keyword>
<feature type="chain" id="PRO_5017634788" evidence="4">
    <location>
        <begin position="20"/>
        <end position="411"/>
    </location>
</feature>
<dbReference type="Pfam" id="PF04885">
    <property type="entry name" value="Stig1"/>
    <property type="match status" value="1"/>
</dbReference>
<gene>
    <name evidence="5" type="ORF">BP6252_13917</name>
</gene>
<dbReference type="Proteomes" id="UP000256645">
    <property type="component" value="Unassembled WGS sequence"/>
</dbReference>
<protein>
    <submittedName>
        <fullName evidence="5">Uncharacterized protein</fullName>
    </submittedName>
</protein>
<dbReference type="EMBL" id="PDLM01000026">
    <property type="protein sequence ID" value="RDW56999.1"/>
    <property type="molecule type" value="Genomic_DNA"/>
</dbReference>
<evidence type="ECO:0000256" key="4">
    <source>
        <dbReference type="SAM" id="SignalP"/>
    </source>
</evidence>